<evidence type="ECO:0000313" key="4">
    <source>
        <dbReference type="WBParaSite" id="ALUE_0000944501-mRNA-1"/>
    </source>
</evidence>
<dbReference type="AlphaFoldDB" id="A0A0M3I051"/>
<evidence type="ECO:0000256" key="2">
    <source>
        <dbReference type="SAM" id="Phobius"/>
    </source>
</evidence>
<keyword evidence="2" id="KW-1133">Transmembrane helix</keyword>
<feature type="transmembrane region" description="Helical" evidence="2">
    <location>
        <begin position="117"/>
        <end position="135"/>
    </location>
</feature>
<feature type="transmembrane region" description="Helical" evidence="2">
    <location>
        <begin position="54"/>
        <end position="73"/>
    </location>
</feature>
<feature type="transmembrane region" description="Helical" evidence="2">
    <location>
        <begin position="85"/>
        <end position="105"/>
    </location>
</feature>
<keyword evidence="2" id="KW-0812">Transmembrane</keyword>
<dbReference type="Proteomes" id="UP000036681">
    <property type="component" value="Unplaced"/>
</dbReference>
<protein>
    <submittedName>
        <fullName evidence="4">MARVEL domain-containing protein</fullName>
    </submittedName>
</protein>
<organism evidence="3 4">
    <name type="scientific">Ascaris lumbricoides</name>
    <name type="common">Giant roundworm</name>
    <dbReference type="NCBI Taxonomy" id="6252"/>
    <lineage>
        <taxon>Eukaryota</taxon>
        <taxon>Metazoa</taxon>
        <taxon>Ecdysozoa</taxon>
        <taxon>Nematoda</taxon>
        <taxon>Chromadorea</taxon>
        <taxon>Rhabditida</taxon>
        <taxon>Spirurina</taxon>
        <taxon>Ascaridomorpha</taxon>
        <taxon>Ascaridoidea</taxon>
        <taxon>Ascarididae</taxon>
        <taxon>Ascaris</taxon>
    </lineage>
</organism>
<sequence length="243" mass="26993">MVSPLFQYASRDIDRKYYYLCGILHPQSAGMLAATVSFLMYLAVVVYICCTGYWYAFATIFIALVCWSQFMIGAYKVRRIDLEPLITLTIIFELALAALIGLFIYFTVVSEGNGTEYGVVVGVLSLLFILNALCLRTMITFDRFVDILSTYLATQGSMRSSDESSTSCIKDTPRSSFNASVASSLPPKEGAIENLEAPPYTTGKEHERTHAPSSSTFNSANSENDKLEGYLNEVAEEQESLRF</sequence>
<feature type="transmembrane region" description="Helical" evidence="2">
    <location>
        <begin position="17"/>
        <end position="48"/>
    </location>
</feature>
<name>A0A0M3I051_ASCLU</name>
<keyword evidence="3" id="KW-1185">Reference proteome</keyword>
<feature type="compositionally biased region" description="Polar residues" evidence="1">
    <location>
        <begin position="211"/>
        <end position="222"/>
    </location>
</feature>
<feature type="compositionally biased region" description="Polar residues" evidence="1">
    <location>
        <begin position="158"/>
        <end position="183"/>
    </location>
</feature>
<feature type="region of interest" description="Disordered" evidence="1">
    <location>
        <begin position="158"/>
        <end position="227"/>
    </location>
</feature>
<evidence type="ECO:0000313" key="3">
    <source>
        <dbReference type="Proteomes" id="UP000036681"/>
    </source>
</evidence>
<dbReference type="WBParaSite" id="ALUE_0000944501-mRNA-1">
    <property type="protein sequence ID" value="ALUE_0000944501-mRNA-1"/>
    <property type="gene ID" value="ALUE_0000944501"/>
</dbReference>
<evidence type="ECO:0000256" key="1">
    <source>
        <dbReference type="SAM" id="MobiDB-lite"/>
    </source>
</evidence>
<keyword evidence="2" id="KW-0472">Membrane</keyword>
<reference evidence="4" key="1">
    <citation type="submission" date="2017-02" db="UniProtKB">
        <authorList>
            <consortium name="WormBaseParasite"/>
        </authorList>
    </citation>
    <scope>IDENTIFICATION</scope>
</reference>
<proteinExistence type="predicted"/>
<accession>A0A0M3I051</accession>